<dbReference type="RefSeq" id="XP_021876518.1">
    <property type="nucleotide sequence ID" value="XM_022022269.1"/>
</dbReference>
<evidence type="ECO:0000256" key="3">
    <source>
        <dbReference type="ARBA" id="ARBA00022448"/>
    </source>
</evidence>
<feature type="transmembrane region" description="Helical" evidence="9">
    <location>
        <begin position="194"/>
        <end position="214"/>
    </location>
</feature>
<keyword evidence="11" id="KW-1185">Reference proteome</keyword>
<keyword evidence="3" id="KW-0813">Transport</keyword>
<dbReference type="STRING" id="64571.A0A1Y2G8U0"/>
<dbReference type="AlphaFoldDB" id="A0A1Y2G8U0"/>
<dbReference type="GO" id="GO:0140300">
    <property type="term" value="P:serine import into mitochondrion"/>
    <property type="evidence" value="ECO:0007669"/>
    <property type="project" value="EnsemblFungi"/>
</dbReference>
<dbReference type="GO" id="GO:0015075">
    <property type="term" value="F:monoatomic ion transmembrane transporter activity"/>
    <property type="evidence" value="ECO:0007669"/>
    <property type="project" value="InterPro"/>
</dbReference>
<evidence type="ECO:0000256" key="7">
    <source>
        <dbReference type="ARBA" id="ARBA00023128"/>
    </source>
</evidence>
<evidence type="ECO:0000256" key="2">
    <source>
        <dbReference type="ARBA" id="ARBA00005974"/>
    </source>
</evidence>
<dbReference type="OrthoDB" id="6608471at2759"/>
<dbReference type="PANTHER" id="PTHR11153">
    <property type="entry name" value="SIDEROFLEXIN"/>
    <property type="match status" value="1"/>
</dbReference>
<feature type="transmembrane region" description="Helical" evidence="9">
    <location>
        <begin position="282"/>
        <end position="306"/>
    </location>
</feature>
<dbReference type="Pfam" id="PF03820">
    <property type="entry name" value="SFXNs"/>
    <property type="match status" value="1"/>
</dbReference>
<keyword evidence="8 9" id="KW-0472">Membrane</keyword>
<organism evidence="10 11">
    <name type="scientific">Lobosporangium transversale</name>
    <dbReference type="NCBI Taxonomy" id="64571"/>
    <lineage>
        <taxon>Eukaryota</taxon>
        <taxon>Fungi</taxon>
        <taxon>Fungi incertae sedis</taxon>
        <taxon>Mucoromycota</taxon>
        <taxon>Mortierellomycotina</taxon>
        <taxon>Mortierellomycetes</taxon>
        <taxon>Mortierellales</taxon>
        <taxon>Mortierellaceae</taxon>
        <taxon>Lobosporangium</taxon>
    </lineage>
</organism>
<protein>
    <recommendedName>
        <fullName evidence="9">Sidoreflexin</fullName>
    </recommendedName>
</protein>
<dbReference type="EMBL" id="MCFF01000057">
    <property type="protein sequence ID" value="ORZ04410.1"/>
    <property type="molecule type" value="Genomic_DNA"/>
</dbReference>
<dbReference type="GeneID" id="33564113"/>
<sequence length="341" mass="37465">MATFNSTSSSNSYGTIYQPKIDLSKPRFDQSTYLGRVRHFVQVTSPLNLFVTRQGLEDAKNLINDYNTGKINVNLDPAKLWRAKEICDSTLHPDTGKPILLPFRMSCFVPTNLLVAAGMLMPNPSIKSIIFWQWANQSVNVAFNYANANKTTEMNMKETAVAYASAVSTSCFLAVGLNQLVPRLTSISPGVRTILGRLVPFTAVAAAGTVNVFLMRGKEISDGIDVYDHEGKSVGKSQKAGLSAISQVAISRILTNFPVLTIPPLVLSQWEKTTWSQKYPRALVPLNLAVISACLMTALPLAIAAFPQYANVDVKTLEERFWNLKDSKGEPINTLTYNKGL</sequence>
<gene>
    <name evidence="10" type="ORF">BCR41DRAFT_342029</name>
</gene>
<dbReference type="InterPro" id="IPR004686">
    <property type="entry name" value="Mtc"/>
</dbReference>
<evidence type="ECO:0000256" key="1">
    <source>
        <dbReference type="ARBA" id="ARBA00004225"/>
    </source>
</evidence>
<dbReference type="Proteomes" id="UP000193648">
    <property type="component" value="Unassembled WGS sequence"/>
</dbReference>
<dbReference type="GO" id="GO:0071454">
    <property type="term" value="P:cellular response to anoxia"/>
    <property type="evidence" value="ECO:0007669"/>
    <property type="project" value="EnsemblFungi"/>
</dbReference>
<comment type="subcellular location">
    <subcellularLocation>
        <location evidence="1 9">Mitochondrion membrane</location>
        <topology evidence="1 9">Multi-pass membrane protein</topology>
    </subcellularLocation>
</comment>
<reference evidence="10 11" key="1">
    <citation type="submission" date="2016-07" db="EMBL/GenBank/DDBJ databases">
        <title>Pervasive Adenine N6-methylation of Active Genes in Fungi.</title>
        <authorList>
            <consortium name="DOE Joint Genome Institute"/>
            <person name="Mondo S.J."/>
            <person name="Dannebaum R.O."/>
            <person name="Kuo R.C."/>
            <person name="Labutti K."/>
            <person name="Haridas S."/>
            <person name="Kuo A."/>
            <person name="Salamov A."/>
            <person name="Ahrendt S.R."/>
            <person name="Lipzen A."/>
            <person name="Sullivan W."/>
            <person name="Andreopoulos W.B."/>
            <person name="Clum A."/>
            <person name="Lindquist E."/>
            <person name="Daum C."/>
            <person name="Ramamoorthy G.K."/>
            <person name="Gryganskyi A."/>
            <person name="Culley D."/>
            <person name="Magnuson J.K."/>
            <person name="James T.Y."/>
            <person name="O'Malley M.A."/>
            <person name="Stajich J.E."/>
            <person name="Spatafora J.W."/>
            <person name="Visel A."/>
            <person name="Grigoriev I.V."/>
        </authorList>
    </citation>
    <scope>NUCLEOTIDE SEQUENCE [LARGE SCALE GENOMIC DNA]</scope>
    <source>
        <strain evidence="10 11">NRRL 3116</strain>
    </source>
</reference>
<dbReference type="InParanoid" id="A0A1Y2G8U0"/>
<dbReference type="GO" id="GO:0006730">
    <property type="term" value="P:one-carbon metabolic process"/>
    <property type="evidence" value="ECO:0007669"/>
    <property type="project" value="EnsemblFungi"/>
</dbReference>
<accession>A0A1Y2G8U0</accession>
<comment type="similarity">
    <text evidence="2 9">Belongs to the sideroflexin family.</text>
</comment>
<keyword evidence="7 9" id="KW-0496">Mitochondrion</keyword>
<evidence type="ECO:0000313" key="10">
    <source>
        <dbReference type="EMBL" id="ORZ04410.1"/>
    </source>
</evidence>
<keyword evidence="4 9" id="KW-0812">Transmembrane</keyword>
<dbReference type="PANTHER" id="PTHR11153:SF6">
    <property type="entry name" value="SIDEROFLEXIN-5"/>
    <property type="match status" value="1"/>
</dbReference>
<keyword evidence="6 9" id="KW-1133">Transmembrane helix</keyword>
<comment type="caution">
    <text evidence="10">The sequence shown here is derived from an EMBL/GenBank/DDBJ whole genome shotgun (WGS) entry which is preliminary data.</text>
</comment>
<evidence type="ECO:0000313" key="11">
    <source>
        <dbReference type="Proteomes" id="UP000193648"/>
    </source>
</evidence>
<dbReference type="NCBIfam" id="TIGR00798">
    <property type="entry name" value="mtc"/>
    <property type="match status" value="1"/>
</dbReference>
<dbReference type="GO" id="GO:0015194">
    <property type="term" value="F:L-serine transmembrane transporter activity"/>
    <property type="evidence" value="ECO:0007669"/>
    <property type="project" value="EnsemblFungi"/>
</dbReference>
<keyword evidence="5" id="KW-0029">Amino-acid transport</keyword>
<proteinExistence type="inferred from homology"/>
<comment type="caution">
    <text evidence="9">Lacks conserved residue(s) required for the propagation of feature annotation.</text>
</comment>
<evidence type="ECO:0000256" key="8">
    <source>
        <dbReference type="ARBA" id="ARBA00023136"/>
    </source>
</evidence>
<dbReference type="FunCoup" id="A0A1Y2G8U0">
    <property type="interactions" value="94"/>
</dbReference>
<evidence type="ECO:0000256" key="5">
    <source>
        <dbReference type="ARBA" id="ARBA00022970"/>
    </source>
</evidence>
<dbReference type="GO" id="GO:0005743">
    <property type="term" value="C:mitochondrial inner membrane"/>
    <property type="evidence" value="ECO:0007669"/>
    <property type="project" value="TreeGrafter"/>
</dbReference>
<evidence type="ECO:0000256" key="6">
    <source>
        <dbReference type="ARBA" id="ARBA00022989"/>
    </source>
</evidence>
<evidence type="ECO:0000256" key="4">
    <source>
        <dbReference type="ARBA" id="ARBA00022692"/>
    </source>
</evidence>
<name>A0A1Y2G8U0_9FUNG</name>
<feature type="transmembrane region" description="Helical" evidence="9">
    <location>
        <begin position="160"/>
        <end position="182"/>
    </location>
</feature>
<evidence type="ECO:0000256" key="9">
    <source>
        <dbReference type="RuleBase" id="RU362000"/>
    </source>
</evidence>